<dbReference type="Gramene" id="OGLUM04G08290.1">
    <property type="protein sequence ID" value="OGLUM04G08290.1"/>
    <property type="gene ID" value="OGLUM04G08290"/>
</dbReference>
<evidence type="ECO:0000313" key="2">
    <source>
        <dbReference type="EnsemblPlants" id="OGLUM04G08290.1"/>
    </source>
</evidence>
<proteinExistence type="predicted"/>
<accession>A0A0D9ZJ95</accession>
<dbReference type="EnsemblPlants" id="OGLUM04G08290.1">
    <property type="protein sequence ID" value="OGLUM04G08290.1"/>
    <property type="gene ID" value="OGLUM04G08290"/>
</dbReference>
<protein>
    <submittedName>
        <fullName evidence="2">Uncharacterized protein</fullName>
    </submittedName>
</protein>
<name>A0A0D9ZJ95_9ORYZ</name>
<dbReference type="HOGENOM" id="CLU_1498559_0_0_1"/>
<reference evidence="2" key="2">
    <citation type="submission" date="2018-05" db="EMBL/GenBank/DDBJ databases">
        <title>OgluRS3 (Oryza glumaepatula Reference Sequence Version 3).</title>
        <authorList>
            <person name="Zhang J."/>
            <person name="Kudrna D."/>
            <person name="Lee S."/>
            <person name="Talag J."/>
            <person name="Welchert J."/>
            <person name="Wing R.A."/>
        </authorList>
    </citation>
    <scope>NUCLEOTIDE SEQUENCE [LARGE SCALE GENOMIC DNA]</scope>
</reference>
<evidence type="ECO:0000313" key="3">
    <source>
        <dbReference type="Proteomes" id="UP000026961"/>
    </source>
</evidence>
<organism evidence="2">
    <name type="scientific">Oryza glumipatula</name>
    <dbReference type="NCBI Taxonomy" id="40148"/>
    <lineage>
        <taxon>Eukaryota</taxon>
        <taxon>Viridiplantae</taxon>
        <taxon>Streptophyta</taxon>
        <taxon>Embryophyta</taxon>
        <taxon>Tracheophyta</taxon>
        <taxon>Spermatophyta</taxon>
        <taxon>Magnoliopsida</taxon>
        <taxon>Liliopsida</taxon>
        <taxon>Poales</taxon>
        <taxon>Poaceae</taxon>
        <taxon>BOP clade</taxon>
        <taxon>Oryzoideae</taxon>
        <taxon>Oryzeae</taxon>
        <taxon>Oryzinae</taxon>
        <taxon>Oryza</taxon>
    </lineage>
</organism>
<sequence length="180" mass="20043">MPYAAPPKRPKKCNTAMAPPQAVDTPAAAAGSVELTSLLYMQRGGAGAGATYGWEFIQELLLLLGGSVPPLDYPNGQELGHRAPLPAALPPSRSDKEDRGQRLWRRRRWKRSMSSHRVTPPPNRVPPLAFPSVARAQPMEEQLVLLMKEASGLELRRCRPRASSLSRILSLYREREEEKR</sequence>
<feature type="region of interest" description="Disordered" evidence="1">
    <location>
        <begin position="82"/>
        <end position="103"/>
    </location>
</feature>
<keyword evidence="3" id="KW-1185">Reference proteome</keyword>
<evidence type="ECO:0000256" key="1">
    <source>
        <dbReference type="SAM" id="MobiDB-lite"/>
    </source>
</evidence>
<dbReference type="Proteomes" id="UP000026961">
    <property type="component" value="Chromosome 4"/>
</dbReference>
<reference evidence="2" key="1">
    <citation type="submission" date="2015-04" db="UniProtKB">
        <authorList>
            <consortium name="EnsemblPlants"/>
        </authorList>
    </citation>
    <scope>IDENTIFICATION</scope>
</reference>
<dbReference type="AlphaFoldDB" id="A0A0D9ZJ95"/>